<dbReference type="AlphaFoldDB" id="A0A158A1J0"/>
<dbReference type="Proteomes" id="UP000071859">
    <property type="component" value="Unassembled WGS sequence"/>
</dbReference>
<proteinExistence type="predicted"/>
<accession>A0A158A1J0</accession>
<keyword evidence="2" id="KW-1185">Reference proteome</keyword>
<comment type="caution">
    <text evidence="1">The sequence shown here is derived from an EMBL/GenBank/DDBJ whole genome shotgun (WGS) entry which is preliminary data.</text>
</comment>
<protein>
    <submittedName>
        <fullName evidence="1">Uncharacterized protein</fullName>
    </submittedName>
</protein>
<reference evidence="1" key="1">
    <citation type="submission" date="2016-01" db="EMBL/GenBank/DDBJ databases">
        <authorList>
            <person name="Peeters C."/>
        </authorList>
    </citation>
    <scope>NUCLEOTIDE SEQUENCE</scope>
    <source>
        <strain evidence="1">LMG 29321</strain>
    </source>
</reference>
<sequence length="64" mass="7092">MDLHAFEWLFQFGQQPEEACYIKGQLRVVSVSSLTQTVAVLPCDTAMLSQRQPVSMSVKAESCA</sequence>
<gene>
    <name evidence="1" type="ORF">AWB78_01135</name>
</gene>
<name>A0A158A1J0_9BURK</name>
<evidence type="ECO:0000313" key="2">
    <source>
        <dbReference type="Proteomes" id="UP000071859"/>
    </source>
</evidence>
<organism evidence="1 2">
    <name type="scientific">Caballeronia calidae</name>
    <dbReference type="NCBI Taxonomy" id="1777139"/>
    <lineage>
        <taxon>Bacteria</taxon>
        <taxon>Pseudomonadati</taxon>
        <taxon>Pseudomonadota</taxon>
        <taxon>Betaproteobacteria</taxon>
        <taxon>Burkholderiales</taxon>
        <taxon>Burkholderiaceae</taxon>
        <taxon>Caballeronia</taxon>
    </lineage>
</organism>
<dbReference type="EMBL" id="FCOX02000004">
    <property type="protein sequence ID" value="SAK51579.1"/>
    <property type="molecule type" value="Genomic_DNA"/>
</dbReference>
<evidence type="ECO:0000313" key="1">
    <source>
        <dbReference type="EMBL" id="SAK51579.1"/>
    </source>
</evidence>